<keyword evidence="4 7" id="KW-0732">Signal</keyword>
<dbReference type="RefSeq" id="WP_148578171.1">
    <property type="nucleotide sequence ID" value="NZ_SDKK01000005.1"/>
</dbReference>
<organism evidence="9 10">
    <name type="scientific">Zoogloea oleivorans</name>
    <dbReference type="NCBI Taxonomy" id="1552750"/>
    <lineage>
        <taxon>Bacteria</taxon>
        <taxon>Pseudomonadati</taxon>
        <taxon>Pseudomonadota</taxon>
        <taxon>Betaproteobacteria</taxon>
        <taxon>Rhodocyclales</taxon>
        <taxon>Zoogloeaceae</taxon>
        <taxon>Zoogloea</taxon>
    </lineage>
</organism>
<keyword evidence="10" id="KW-1185">Reference proteome</keyword>
<dbReference type="Proteomes" id="UP000389128">
    <property type="component" value="Unassembled WGS sequence"/>
</dbReference>
<name>A0A6C2D3C7_9RHOO</name>
<evidence type="ECO:0000256" key="1">
    <source>
        <dbReference type="ARBA" id="ARBA00010342"/>
    </source>
</evidence>
<evidence type="ECO:0000259" key="8">
    <source>
        <dbReference type="Pfam" id="PF03918"/>
    </source>
</evidence>
<feature type="signal peptide" evidence="7">
    <location>
        <begin position="1"/>
        <end position="21"/>
    </location>
</feature>
<gene>
    <name evidence="9" type="ORF">ETQ85_06095</name>
</gene>
<dbReference type="InterPro" id="IPR038297">
    <property type="entry name" value="CcmH/CycL/NrfF/Ccl2_sf"/>
</dbReference>
<keyword evidence="2 7" id="KW-0349">Heme</keyword>
<evidence type="ECO:0000256" key="2">
    <source>
        <dbReference type="ARBA" id="ARBA00022617"/>
    </source>
</evidence>
<keyword evidence="7" id="KW-0812">Transmembrane</keyword>
<dbReference type="GO" id="GO:0046872">
    <property type="term" value="F:metal ion binding"/>
    <property type="evidence" value="ECO:0007669"/>
    <property type="project" value="UniProtKB-KW"/>
</dbReference>
<evidence type="ECO:0000256" key="7">
    <source>
        <dbReference type="RuleBase" id="RU364112"/>
    </source>
</evidence>
<dbReference type="OrthoDB" id="9804975at2"/>
<comment type="function">
    <text evidence="7">Possible subunit of a heme lyase.</text>
</comment>
<sequence>MKQRLITAAAALLLALPLAHAGEATPMAEDPVVEARMVAISEELRCLVCQNESLAASHAELAEDLRREVRTLVREGKTDPEIKEYLVSRYGDFVLYRPPVKPTTWFLWFGPFVILGGAVIGLIAYLRRRAGKVVAPALSATDKAAAKALLTGQDSPNSPKDQA</sequence>
<protein>
    <recommendedName>
        <fullName evidence="7">Cytochrome c-type biogenesis protein</fullName>
    </recommendedName>
</protein>
<comment type="caution">
    <text evidence="9">The sequence shown here is derived from an EMBL/GenBank/DDBJ whole genome shotgun (WGS) entry which is preliminary data.</text>
</comment>
<evidence type="ECO:0000256" key="6">
    <source>
        <dbReference type="ARBA" id="ARBA00023004"/>
    </source>
</evidence>
<evidence type="ECO:0000313" key="10">
    <source>
        <dbReference type="Proteomes" id="UP000389128"/>
    </source>
</evidence>
<dbReference type="EMBL" id="SDKK01000005">
    <property type="protein sequence ID" value="TYC60082.1"/>
    <property type="molecule type" value="Genomic_DNA"/>
</dbReference>
<reference evidence="9 10" key="1">
    <citation type="submission" date="2019-01" db="EMBL/GenBank/DDBJ databases">
        <title>Zoogloea oleivorans genome sequencing and assembly.</title>
        <authorList>
            <person name="Tancsics A."/>
            <person name="Farkas M."/>
            <person name="Kriszt B."/>
            <person name="Maroti G."/>
            <person name="Horvath B."/>
        </authorList>
    </citation>
    <scope>NUCLEOTIDE SEQUENCE [LARGE SCALE GENOMIC DNA]</scope>
    <source>
        <strain evidence="9 10">Buc</strain>
    </source>
</reference>
<proteinExistence type="inferred from homology"/>
<dbReference type="Pfam" id="PF03918">
    <property type="entry name" value="CcmH"/>
    <property type="match status" value="1"/>
</dbReference>
<feature type="chain" id="PRO_5025717781" description="Cytochrome c-type biogenesis protein" evidence="7">
    <location>
        <begin position="22"/>
        <end position="163"/>
    </location>
</feature>
<feature type="domain" description="CcmH/CycL/Ccl2/NrfF N-terminal" evidence="8">
    <location>
        <begin position="11"/>
        <end position="150"/>
    </location>
</feature>
<comment type="similarity">
    <text evidence="1 7">Belongs to the CcmH/CycL/Ccl2/NrfF family.</text>
</comment>
<keyword evidence="5" id="KW-0201">Cytochrome c-type biogenesis</keyword>
<evidence type="ECO:0000256" key="4">
    <source>
        <dbReference type="ARBA" id="ARBA00022729"/>
    </source>
</evidence>
<evidence type="ECO:0000313" key="9">
    <source>
        <dbReference type="EMBL" id="TYC60082.1"/>
    </source>
</evidence>
<dbReference type="GO" id="GO:0017004">
    <property type="term" value="P:cytochrome complex assembly"/>
    <property type="evidence" value="ECO:0007669"/>
    <property type="project" value="UniProtKB-KW"/>
</dbReference>
<dbReference type="Gene3D" id="1.10.8.640">
    <property type="entry name" value="Cytochrome C biogenesis protein"/>
    <property type="match status" value="1"/>
</dbReference>
<keyword evidence="7" id="KW-1133">Transmembrane helix</keyword>
<dbReference type="PANTHER" id="PTHR47870">
    <property type="entry name" value="CYTOCHROME C-TYPE BIOGENESIS PROTEIN CCMH"/>
    <property type="match status" value="1"/>
</dbReference>
<dbReference type="GO" id="GO:0005886">
    <property type="term" value="C:plasma membrane"/>
    <property type="evidence" value="ECO:0007669"/>
    <property type="project" value="TreeGrafter"/>
</dbReference>
<accession>A0A6C2D3C7</accession>
<dbReference type="CDD" id="cd16378">
    <property type="entry name" value="CcmH_N"/>
    <property type="match status" value="1"/>
</dbReference>
<dbReference type="AlphaFoldDB" id="A0A6C2D3C7"/>
<dbReference type="InterPro" id="IPR005616">
    <property type="entry name" value="CcmH/CycL/Ccl2/NrfF_N"/>
</dbReference>
<keyword evidence="7" id="KW-0472">Membrane</keyword>
<dbReference type="PANTHER" id="PTHR47870:SF1">
    <property type="entry name" value="CYTOCHROME C-TYPE BIOGENESIS PROTEIN CCMH"/>
    <property type="match status" value="1"/>
</dbReference>
<evidence type="ECO:0000256" key="3">
    <source>
        <dbReference type="ARBA" id="ARBA00022723"/>
    </source>
</evidence>
<keyword evidence="3 7" id="KW-0479">Metal-binding</keyword>
<keyword evidence="6 7" id="KW-0408">Iron</keyword>
<dbReference type="InterPro" id="IPR051263">
    <property type="entry name" value="C-type_cytochrome_biogenesis"/>
</dbReference>
<feature type="transmembrane region" description="Helical" evidence="7">
    <location>
        <begin position="105"/>
        <end position="126"/>
    </location>
</feature>
<dbReference type="FunFam" id="1.10.8.640:FF:000001">
    <property type="entry name" value="Cytochrome c-type biogenesis protein"/>
    <property type="match status" value="1"/>
</dbReference>
<evidence type="ECO:0000256" key="5">
    <source>
        <dbReference type="ARBA" id="ARBA00022748"/>
    </source>
</evidence>